<evidence type="ECO:0000313" key="1">
    <source>
        <dbReference type="EMBL" id="AEE48034.1"/>
    </source>
</evidence>
<dbReference type="AlphaFoldDB" id="F4KSS0"/>
<evidence type="ECO:0000313" key="2">
    <source>
        <dbReference type="Proteomes" id="UP000008461"/>
    </source>
</evidence>
<dbReference type="HOGENOM" id="CLU_170347_0_0_10"/>
<dbReference type="OrthoDB" id="893422at2"/>
<reference evidence="1 2" key="1">
    <citation type="journal article" date="2011" name="Stand. Genomic Sci.">
        <title>Complete genome sequence of Haliscomenobacter hydrossis type strain (O).</title>
        <authorList>
            <consortium name="US DOE Joint Genome Institute (JGI-PGF)"/>
            <person name="Daligault H."/>
            <person name="Lapidus A."/>
            <person name="Zeytun A."/>
            <person name="Nolan M."/>
            <person name="Lucas S."/>
            <person name="Del Rio T.G."/>
            <person name="Tice H."/>
            <person name="Cheng J.F."/>
            <person name="Tapia R."/>
            <person name="Han C."/>
            <person name="Goodwin L."/>
            <person name="Pitluck S."/>
            <person name="Liolios K."/>
            <person name="Pagani I."/>
            <person name="Ivanova N."/>
            <person name="Huntemann M."/>
            <person name="Mavromatis K."/>
            <person name="Mikhailova N."/>
            <person name="Pati A."/>
            <person name="Chen A."/>
            <person name="Palaniappan K."/>
            <person name="Land M."/>
            <person name="Hauser L."/>
            <person name="Brambilla E.M."/>
            <person name="Rohde M."/>
            <person name="Verbarg S."/>
            <person name="Goker M."/>
            <person name="Bristow J."/>
            <person name="Eisen J.A."/>
            <person name="Markowitz V."/>
            <person name="Hugenholtz P."/>
            <person name="Kyrpides N.C."/>
            <person name="Klenk H.P."/>
            <person name="Woyke T."/>
        </authorList>
    </citation>
    <scope>NUCLEOTIDE SEQUENCE [LARGE SCALE GENOMIC DNA]</scope>
    <source>
        <strain evidence="2">ATCC 27775 / DSM 1100 / LMG 10767 / O</strain>
    </source>
</reference>
<proteinExistence type="predicted"/>
<dbReference type="RefSeq" id="WP_013762598.1">
    <property type="nucleotide sequence ID" value="NC_015510.1"/>
</dbReference>
<organism evidence="1 2">
    <name type="scientific">Haliscomenobacter hydrossis (strain ATCC 27775 / DSM 1100 / LMG 10767 / O)</name>
    <dbReference type="NCBI Taxonomy" id="760192"/>
    <lineage>
        <taxon>Bacteria</taxon>
        <taxon>Pseudomonadati</taxon>
        <taxon>Bacteroidota</taxon>
        <taxon>Saprospiria</taxon>
        <taxon>Saprospirales</taxon>
        <taxon>Haliscomenobacteraceae</taxon>
        <taxon>Haliscomenobacter</taxon>
    </lineage>
</organism>
<dbReference type="eggNOG" id="ENOG503176X">
    <property type="taxonomic scope" value="Bacteria"/>
</dbReference>
<dbReference type="Pfam" id="PF19937">
    <property type="entry name" value="GldC-like"/>
    <property type="match status" value="1"/>
</dbReference>
<dbReference type="STRING" id="760192.Halhy_0121"/>
<keyword evidence="2" id="KW-1185">Reference proteome</keyword>
<name>F4KSS0_HALH1</name>
<protein>
    <submittedName>
        <fullName evidence="1">Gliding motility protein gldc</fullName>
    </submittedName>
</protein>
<dbReference type="InterPro" id="IPR019854">
    <property type="entry name" value="Motility-assoc_prot_GldC"/>
</dbReference>
<dbReference type="KEGG" id="hhy:Halhy_0121"/>
<dbReference type="EMBL" id="CP002691">
    <property type="protein sequence ID" value="AEE48034.1"/>
    <property type="molecule type" value="Genomic_DNA"/>
</dbReference>
<sequence length="118" mass="13877">MDQVATEKEIRIKVGLDDKNMPVRINWDADDNPSGMETQDSKAMMISLFDREHLETIKIDLWVKDMQVGEMDRFFFQTLRGMADTYFRATQNSDLARDMQKFVQYFGEQTQIISKDQP</sequence>
<gene>
    <name evidence="1" type="ordered locus">Halhy_0121</name>
</gene>
<reference key="2">
    <citation type="submission" date="2011-04" db="EMBL/GenBank/DDBJ databases">
        <title>Complete sequence of chromosome of Haliscomenobacter hydrossis DSM 1100.</title>
        <authorList>
            <consortium name="US DOE Joint Genome Institute (JGI-PGF)"/>
            <person name="Lucas S."/>
            <person name="Han J."/>
            <person name="Lapidus A."/>
            <person name="Bruce D."/>
            <person name="Goodwin L."/>
            <person name="Pitluck S."/>
            <person name="Peters L."/>
            <person name="Kyrpides N."/>
            <person name="Mavromatis K."/>
            <person name="Ivanova N."/>
            <person name="Ovchinnikova G."/>
            <person name="Pagani I."/>
            <person name="Daligault H."/>
            <person name="Detter J.C."/>
            <person name="Han C."/>
            <person name="Land M."/>
            <person name="Hauser L."/>
            <person name="Markowitz V."/>
            <person name="Cheng J.-F."/>
            <person name="Hugenholtz P."/>
            <person name="Woyke T."/>
            <person name="Wu D."/>
            <person name="Verbarg S."/>
            <person name="Frueling A."/>
            <person name="Brambilla E."/>
            <person name="Klenk H.-P."/>
            <person name="Eisen J.A."/>
        </authorList>
    </citation>
    <scope>NUCLEOTIDE SEQUENCE</scope>
    <source>
        <strain>DSM 1100</strain>
    </source>
</reference>
<dbReference type="NCBIfam" id="TIGR03515">
    <property type="entry name" value="GldC"/>
    <property type="match status" value="1"/>
</dbReference>
<accession>F4KSS0</accession>
<dbReference type="Proteomes" id="UP000008461">
    <property type="component" value="Chromosome"/>
</dbReference>